<evidence type="ECO:0000313" key="1">
    <source>
        <dbReference type="EMBL" id="KAG1820257.1"/>
    </source>
</evidence>
<dbReference type="OrthoDB" id="2700235at2759"/>
<dbReference type="Proteomes" id="UP000807769">
    <property type="component" value="Unassembled WGS sequence"/>
</dbReference>
<dbReference type="RefSeq" id="XP_041195528.1">
    <property type="nucleotide sequence ID" value="XM_041332623.1"/>
</dbReference>
<organism evidence="1 2">
    <name type="scientific">Suillus subaureus</name>
    <dbReference type="NCBI Taxonomy" id="48587"/>
    <lineage>
        <taxon>Eukaryota</taxon>
        <taxon>Fungi</taxon>
        <taxon>Dikarya</taxon>
        <taxon>Basidiomycota</taxon>
        <taxon>Agaricomycotina</taxon>
        <taxon>Agaricomycetes</taxon>
        <taxon>Agaricomycetidae</taxon>
        <taxon>Boletales</taxon>
        <taxon>Suillineae</taxon>
        <taxon>Suillaceae</taxon>
        <taxon>Suillus</taxon>
    </lineage>
</organism>
<dbReference type="GeneID" id="64626640"/>
<sequence>MSPNYLLNFSPLQNNSVNARTRTHNQIIVIGMKYLGWLLATKSPCFIFYVERSILLELESTCTSCRGKQVKTLLVCLGPARAQITPDPGESSYDSCKHFLLGSELYLWSGPFGDQLGSELESGWTQRLIEDETPCSSLFLEPLIFGLPHLETITQQKFFATDMTMEADWVTLLALEVTSTITMPHGREQTFVEHENEQIIELLDFE</sequence>
<keyword evidence="2" id="KW-1185">Reference proteome</keyword>
<comment type="caution">
    <text evidence="1">The sequence shown here is derived from an EMBL/GenBank/DDBJ whole genome shotgun (WGS) entry which is preliminary data.</text>
</comment>
<proteinExistence type="predicted"/>
<reference evidence="1" key="1">
    <citation type="journal article" date="2020" name="New Phytol.">
        <title>Comparative genomics reveals dynamic genome evolution in host specialist ectomycorrhizal fungi.</title>
        <authorList>
            <person name="Lofgren L.A."/>
            <person name="Nguyen N.H."/>
            <person name="Vilgalys R."/>
            <person name="Ruytinx J."/>
            <person name="Liao H.L."/>
            <person name="Branco S."/>
            <person name="Kuo A."/>
            <person name="LaButti K."/>
            <person name="Lipzen A."/>
            <person name="Andreopoulos W."/>
            <person name="Pangilinan J."/>
            <person name="Riley R."/>
            <person name="Hundley H."/>
            <person name="Na H."/>
            <person name="Barry K."/>
            <person name="Grigoriev I.V."/>
            <person name="Stajich J.E."/>
            <person name="Kennedy P.G."/>
        </authorList>
    </citation>
    <scope>NUCLEOTIDE SEQUENCE</scope>
    <source>
        <strain evidence="1">MN1</strain>
    </source>
</reference>
<protein>
    <submittedName>
        <fullName evidence="1">Uncharacterized protein</fullName>
    </submittedName>
</protein>
<accession>A0A9P7EF93</accession>
<gene>
    <name evidence="1" type="ORF">BJ212DRAFT_1297702</name>
</gene>
<dbReference type="EMBL" id="JABBWG010000008">
    <property type="protein sequence ID" value="KAG1820257.1"/>
    <property type="molecule type" value="Genomic_DNA"/>
</dbReference>
<dbReference type="AlphaFoldDB" id="A0A9P7EF93"/>
<evidence type="ECO:0000313" key="2">
    <source>
        <dbReference type="Proteomes" id="UP000807769"/>
    </source>
</evidence>
<name>A0A9P7EF93_9AGAM</name>